<evidence type="ECO:0000313" key="3">
    <source>
        <dbReference type="Proteomes" id="UP000248827"/>
    </source>
</evidence>
<dbReference type="InterPro" id="IPR017481">
    <property type="entry name" value="CHP03032"/>
</dbReference>
<organism evidence="2 3">
    <name type="scientific">Paenibacillus pabuli</name>
    <dbReference type="NCBI Taxonomy" id="1472"/>
    <lineage>
        <taxon>Bacteria</taxon>
        <taxon>Bacillati</taxon>
        <taxon>Bacillota</taxon>
        <taxon>Bacilli</taxon>
        <taxon>Bacillales</taxon>
        <taxon>Paenibacillaceae</taxon>
        <taxon>Paenibacillus</taxon>
    </lineage>
</organism>
<gene>
    <name evidence="2" type="ORF">DET54_11428</name>
</gene>
<dbReference type="EMBL" id="QLLI01000014">
    <property type="protein sequence ID" value="RAI89560.1"/>
    <property type="molecule type" value="Genomic_DNA"/>
</dbReference>
<reference evidence="2 3" key="1">
    <citation type="submission" date="2018-06" db="EMBL/GenBank/DDBJ databases">
        <title>Freshwater and sediment microbial communities from various areas in North America, analyzing microbe dynamics in response to fracking.</title>
        <authorList>
            <person name="Lamendella R."/>
        </authorList>
    </citation>
    <scope>NUCLEOTIDE SEQUENCE [LARGE SCALE GENOMIC DNA]</scope>
    <source>
        <strain evidence="2 3">NG-13</strain>
    </source>
</reference>
<dbReference type="RefSeq" id="WP_181458527.1">
    <property type="nucleotide sequence ID" value="NZ_QLLI01000014.1"/>
</dbReference>
<name>A0ABX9BET7_9BACL</name>
<accession>A0ABX9BET7</accession>
<comment type="caution">
    <text evidence="2">The sequence shown here is derived from an EMBL/GenBank/DDBJ whole genome shotgun (WGS) entry which is preliminary data.</text>
</comment>
<keyword evidence="3" id="KW-1185">Reference proteome</keyword>
<evidence type="ECO:0000313" key="2">
    <source>
        <dbReference type="EMBL" id="RAI89560.1"/>
    </source>
</evidence>
<protein>
    <submittedName>
        <fullName evidence="2">Uncharacterized protein DUF4915</fullName>
    </submittedName>
</protein>
<dbReference type="Pfam" id="PF16261">
    <property type="entry name" value="DUF4915"/>
    <property type="match status" value="1"/>
</dbReference>
<proteinExistence type="predicted"/>
<feature type="domain" description="Conserved hypothetical protein CHP03032" evidence="1">
    <location>
        <begin position="192"/>
        <end position="350"/>
    </location>
</feature>
<evidence type="ECO:0000259" key="1">
    <source>
        <dbReference type="Pfam" id="PF16261"/>
    </source>
</evidence>
<dbReference type="Gene3D" id="3.40.50.720">
    <property type="entry name" value="NAD(P)-binding Rossmann-like Domain"/>
    <property type="match status" value="1"/>
</dbReference>
<dbReference type="SUPFAM" id="SSF63825">
    <property type="entry name" value="YWTD domain"/>
    <property type="match status" value="1"/>
</dbReference>
<dbReference type="Proteomes" id="UP000248827">
    <property type="component" value="Unassembled WGS sequence"/>
</dbReference>
<sequence>MDRRIINFDYMLQHKEIIHAANKTEIVIFGSGSELNKVFRSLPSGKIKYVVDLDEKKWGEVTEQGIEIKNPNCLLSENKEDIFILITSSYYYEISSQLKQWGFREKLDFVYALTNVPFPTGLHPNREILVTCCGTEGGVFHINLNEDKITKLMSGDFRGICHIPSGYCVVNESTLFLLDKKFKVFKEKKLEDGDIDLHGIAYDDGCFYIIETGTNTLTVYNDNLEIEKKINLSKSDEDLNHINDICIDGESIFLSMLSLKGLTKNLWTDRQDGSIVELEKKTLEPRRVIKRNLNFPHSVKLFKGELYYCESLNFNIKKEDEELVNYGGFTRGIETDGQLFYFGQSKFRNELSDTVKSVSMDAGIHIFDPMHRTTRMVKIDTDNVYGILLV</sequence>